<dbReference type="RefSeq" id="WP_058858727.1">
    <property type="nucleotide sequence ID" value="NZ_BJZR01000158.1"/>
</dbReference>
<gene>
    <name evidence="3" type="ORF">AS188_10020</name>
    <name evidence="4" type="ORF">KFL01_30060</name>
</gene>
<feature type="signal peptide" evidence="2">
    <location>
        <begin position="1"/>
        <end position="24"/>
    </location>
</feature>
<dbReference type="OrthoDB" id="4936255at2"/>
<evidence type="ECO:0000313" key="5">
    <source>
        <dbReference type="Proteomes" id="UP000057181"/>
    </source>
</evidence>
<evidence type="ECO:0000256" key="2">
    <source>
        <dbReference type="SAM" id="SignalP"/>
    </source>
</evidence>
<reference evidence="3 5" key="1">
    <citation type="submission" date="2015-11" db="EMBL/GenBank/DDBJ databases">
        <title>Complete Genome Sequence of Kocuria flava strain HO-9041.</title>
        <authorList>
            <person name="Zhou M."/>
            <person name="Dai J."/>
        </authorList>
    </citation>
    <scope>NUCLEOTIDE SEQUENCE [LARGE SCALE GENOMIC DNA]</scope>
    <source>
        <strain evidence="3 5">HO-9041</strain>
    </source>
</reference>
<dbReference type="AlphaFoldDB" id="A0A0U3HAR6"/>
<keyword evidence="6" id="KW-1185">Reference proteome</keyword>
<keyword evidence="2" id="KW-0732">Signal</keyword>
<accession>A0A0U3HAR6</accession>
<dbReference type="Proteomes" id="UP000321155">
    <property type="component" value="Unassembled WGS sequence"/>
</dbReference>
<evidence type="ECO:0000313" key="3">
    <source>
        <dbReference type="EMBL" id="ALU40021.1"/>
    </source>
</evidence>
<evidence type="ECO:0000313" key="6">
    <source>
        <dbReference type="Proteomes" id="UP000321155"/>
    </source>
</evidence>
<proteinExistence type="predicted"/>
<protein>
    <submittedName>
        <fullName evidence="3">Uncharacterized protein</fullName>
    </submittedName>
</protein>
<organism evidence="3 5">
    <name type="scientific">Kocuria flava</name>
    <dbReference type="NCBI Taxonomy" id="446860"/>
    <lineage>
        <taxon>Bacteria</taxon>
        <taxon>Bacillati</taxon>
        <taxon>Actinomycetota</taxon>
        <taxon>Actinomycetes</taxon>
        <taxon>Micrococcales</taxon>
        <taxon>Micrococcaceae</taxon>
        <taxon>Kocuria</taxon>
    </lineage>
</organism>
<feature type="chain" id="PRO_5043321411" evidence="2">
    <location>
        <begin position="25"/>
        <end position="218"/>
    </location>
</feature>
<dbReference type="EMBL" id="BJZR01000158">
    <property type="protein sequence ID" value="GEO93700.1"/>
    <property type="molecule type" value="Genomic_DNA"/>
</dbReference>
<reference evidence="4 6" key="2">
    <citation type="submission" date="2019-07" db="EMBL/GenBank/DDBJ databases">
        <title>Whole genome shotgun sequence of Kocuria flava NBRC 107626.</title>
        <authorList>
            <person name="Hosoyama A."/>
            <person name="Uohara A."/>
            <person name="Ohji S."/>
            <person name="Ichikawa N."/>
        </authorList>
    </citation>
    <scope>NUCLEOTIDE SEQUENCE [LARGE SCALE GENOMIC DNA]</scope>
    <source>
        <strain evidence="4 6">NBRC 107626</strain>
    </source>
</reference>
<dbReference type="KEGG" id="kfv:AS188_10020"/>
<dbReference type="Proteomes" id="UP000057181">
    <property type="component" value="Chromosome"/>
</dbReference>
<feature type="region of interest" description="Disordered" evidence="1">
    <location>
        <begin position="23"/>
        <end position="44"/>
    </location>
</feature>
<sequence>MDTTHRVIAATAALLLAVAAPATAAEPTPPPEPPAENQFPPASTHGKFVPLPEEFFATDTVPLCGSEVTIAADDAGTGRYRALVTDEGDTVVEYRGDLTVDITRASDGATLEDVLLDGRAIETYDADGVTATFDYTGPSLVIAVDEMDVQAMEEAGLPQAFIYLSGRLSSTITLESAPVPGQQPPPAVSVEITENTAEYVVDLCDLLDQAAPEAAPAP</sequence>
<evidence type="ECO:0000313" key="4">
    <source>
        <dbReference type="EMBL" id="GEO93700.1"/>
    </source>
</evidence>
<dbReference type="EMBL" id="CP013254">
    <property type="protein sequence ID" value="ALU40021.1"/>
    <property type="molecule type" value="Genomic_DNA"/>
</dbReference>
<evidence type="ECO:0000256" key="1">
    <source>
        <dbReference type="SAM" id="MobiDB-lite"/>
    </source>
</evidence>
<name>A0A0U3HAR6_9MICC</name>